<feature type="transmembrane region" description="Helical" evidence="1">
    <location>
        <begin position="303"/>
        <end position="321"/>
    </location>
</feature>
<keyword evidence="2" id="KW-0732">Signal</keyword>
<dbReference type="InterPro" id="IPR025367">
    <property type="entry name" value="DUF4271"/>
</dbReference>
<keyword evidence="1" id="KW-0812">Transmembrane</keyword>
<feature type="signal peptide" evidence="2">
    <location>
        <begin position="1"/>
        <end position="21"/>
    </location>
</feature>
<feature type="transmembrane region" description="Helical" evidence="1">
    <location>
        <begin position="161"/>
        <end position="178"/>
    </location>
</feature>
<reference evidence="3" key="1">
    <citation type="journal article" date="2023" name="Comput. Struct. Biotechnol. J.">
        <title>Discovery of a novel marine Bacteroidetes with a rich repertoire of carbohydrate-active enzymes.</title>
        <authorList>
            <person name="Chen B."/>
            <person name="Liu G."/>
            <person name="Chen Q."/>
            <person name="Wang H."/>
            <person name="Liu L."/>
            <person name="Tang K."/>
        </authorList>
    </citation>
    <scope>NUCLEOTIDE SEQUENCE</scope>
    <source>
        <strain evidence="3">TK19036</strain>
    </source>
</reference>
<feature type="chain" id="PRO_5041384822" evidence="2">
    <location>
        <begin position="22"/>
        <end position="382"/>
    </location>
</feature>
<accession>A0AA49JH41</accession>
<evidence type="ECO:0000256" key="2">
    <source>
        <dbReference type="SAM" id="SignalP"/>
    </source>
</evidence>
<feature type="transmembrane region" description="Helical" evidence="1">
    <location>
        <begin position="215"/>
        <end position="237"/>
    </location>
</feature>
<keyword evidence="1" id="KW-0472">Membrane</keyword>
<dbReference type="Pfam" id="PF14093">
    <property type="entry name" value="DUF4271"/>
    <property type="match status" value="1"/>
</dbReference>
<feature type="transmembrane region" description="Helical" evidence="1">
    <location>
        <begin position="360"/>
        <end position="381"/>
    </location>
</feature>
<evidence type="ECO:0000313" key="3">
    <source>
        <dbReference type="EMBL" id="WKN38394.1"/>
    </source>
</evidence>
<sequence>MNRQYQLLIAFLLIWSFQASGQNQGTDISADDYSVIKDLRQEWLTVDKDNRYVPYVSDQQKKGPVIGVQLDLARYSGNKLRYCVPKNSALLINQQLVKNFDRSTCLFLDIDSLREQYQEKILITIFQPEKDFDRVSLEIVSFGKHLAEKNPVLARAKTAKMDFFVLGLVILLVFYATLRNQYTKNFRVIYNIPRILSSKVREDDVRIKLLNEAHIAFLIQHCLLIAFLLIIMVPPTIDLPFVIPYISFPLQTFSKYMLLWGEVALIVFVTIWVKYILLMLLGSLFKLRGLKYLHMFDFMRMSLVFWAGVFIVIMCFFPNAAINEDTYIEGLIYGFLLFALLRIAVLYFRLSKNASFRNVYLFSYICVAEIIPLLAGLELLIG</sequence>
<dbReference type="EMBL" id="CP120682">
    <property type="protein sequence ID" value="WKN38394.1"/>
    <property type="molecule type" value="Genomic_DNA"/>
</dbReference>
<feature type="transmembrane region" description="Helical" evidence="1">
    <location>
        <begin position="257"/>
        <end position="282"/>
    </location>
</feature>
<organism evidence="3">
    <name type="scientific">Roseihalotalea indica</name>
    <dbReference type="NCBI Taxonomy" id="2867963"/>
    <lineage>
        <taxon>Bacteria</taxon>
        <taxon>Pseudomonadati</taxon>
        <taxon>Bacteroidota</taxon>
        <taxon>Cytophagia</taxon>
        <taxon>Cytophagales</taxon>
        <taxon>Catalimonadaceae</taxon>
        <taxon>Roseihalotalea</taxon>
    </lineage>
</organism>
<gene>
    <name evidence="3" type="ORF">K4G66_06730</name>
</gene>
<dbReference type="AlphaFoldDB" id="A0AA49JH41"/>
<feature type="transmembrane region" description="Helical" evidence="1">
    <location>
        <begin position="327"/>
        <end position="348"/>
    </location>
</feature>
<evidence type="ECO:0000256" key="1">
    <source>
        <dbReference type="SAM" id="Phobius"/>
    </source>
</evidence>
<proteinExistence type="predicted"/>
<protein>
    <submittedName>
        <fullName evidence="3">DUF4271 domain-containing protein</fullName>
    </submittedName>
</protein>
<name>A0AA49JH41_9BACT</name>
<keyword evidence="1" id="KW-1133">Transmembrane helix</keyword>
<reference evidence="3" key="2">
    <citation type="journal article" date="2024" name="Antonie Van Leeuwenhoek">
        <title>Roseihalotalea indica gen. nov., sp. nov., a halophilic Bacteroidetes from mesopelagic Southwest Indian Ocean with higher carbohydrate metabolic potential.</title>
        <authorList>
            <person name="Chen B."/>
            <person name="Zhang M."/>
            <person name="Lin D."/>
            <person name="Ye J."/>
            <person name="Tang K."/>
        </authorList>
    </citation>
    <scope>NUCLEOTIDE SEQUENCE</scope>
    <source>
        <strain evidence="3">TK19036</strain>
    </source>
</reference>